<keyword evidence="7" id="KW-0808">Transferase</keyword>
<proteinExistence type="inferred from homology"/>
<keyword evidence="3" id="KW-0210">Decarboxylase</keyword>
<gene>
    <name evidence="7" type="ORF">IAC10_00910</name>
</gene>
<protein>
    <submittedName>
        <fullName evidence="7">Aminotransferase class I/II-fold pyridoxal phosphate-dependent enzyme</fullName>
    </submittedName>
</protein>
<comment type="similarity">
    <text evidence="2">Belongs to the Orn/Lys/Arg decarboxylase class-I family.</text>
</comment>
<dbReference type="SUPFAM" id="SSF53383">
    <property type="entry name" value="PLP-dependent transferases"/>
    <property type="match status" value="1"/>
</dbReference>
<dbReference type="PANTHER" id="PTHR43277:SF4">
    <property type="entry name" value="ARGININE DECARBOXYLASE"/>
    <property type="match status" value="1"/>
</dbReference>
<evidence type="ECO:0000256" key="3">
    <source>
        <dbReference type="ARBA" id="ARBA00022793"/>
    </source>
</evidence>
<dbReference type="PANTHER" id="PTHR43277">
    <property type="entry name" value="ARGININE DECARBOXYLASE"/>
    <property type="match status" value="1"/>
</dbReference>
<dbReference type="InterPro" id="IPR015424">
    <property type="entry name" value="PyrdxlP-dep_Trfase"/>
</dbReference>
<dbReference type="Gene3D" id="3.90.100.10">
    <property type="entry name" value="Orn/Lys/Arg decarboxylase, C-terminal domain"/>
    <property type="match status" value="1"/>
</dbReference>
<dbReference type="EMBL" id="DVIU01000019">
    <property type="protein sequence ID" value="HIS35179.1"/>
    <property type="molecule type" value="Genomic_DNA"/>
</dbReference>
<evidence type="ECO:0000259" key="6">
    <source>
        <dbReference type="PROSITE" id="PS00703"/>
    </source>
</evidence>
<comment type="cofactor">
    <cofactor evidence="1">
        <name>pyridoxal 5'-phosphate</name>
        <dbReference type="ChEBI" id="CHEBI:597326"/>
    </cofactor>
</comment>
<dbReference type="AlphaFoldDB" id="A0A9D1JM61"/>
<evidence type="ECO:0000313" key="7">
    <source>
        <dbReference type="EMBL" id="HIS35179.1"/>
    </source>
</evidence>
<keyword evidence="7" id="KW-0032">Aminotransferase</keyword>
<dbReference type="InterPro" id="IPR008286">
    <property type="entry name" value="Prn/Lys/Arg_de-COase_C"/>
</dbReference>
<dbReference type="Proteomes" id="UP000823928">
    <property type="component" value="Unassembled WGS sequence"/>
</dbReference>
<accession>A0A9D1JM61</accession>
<organism evidence="7 8">
    <name type="scientific">Candidatus Scatousia excrementigallinarum</name>
    <dbReference type="NCBI Taxonomy" id="2840935"/>
    <lineage>
        <taxon>Bacteria</taxon>
        <taxon>Candidatus Scatousia</taxon>
    </lineage>
</organism>
<dbReference type="Pfam" id="PF01276">
    <property type="entry name" value="OKR_DC_1"/>
    <property type="match status" value="1"/>
</dbReference>
<evidence type="ECO:0000256" key="5">
    <source>
        <dbReference type="ARBA" id="ARBA00023239"/>
    </source>
</evidence>
<dbReference type="PROSITE" id="PS00703">
    <property type="entry name" value="OKR_DC_1"/>
    <property type="match status" value="1"/>
</dbReference>
<comment type="caution">
    <text evidence="7">The sequence shown here is derived from an EMBL/GenBank/DDBJ whole genome shotgun (WGS) entry which is preliminary data.</text>
</comment>
<evidence type="ECO:0000256" key="1">
    <source>
        <dbReference type="ARBA" id="ARBA00001933"/>
    </source>
</evidence>
<dbReference type="InterPro" id="IPR000310">
    <property type="entry name" value="Orn/Lys/Arg_deCO2ase_major_dom"/>
</dbReference>
<dbReference type="Pfam" id="PF03711">
    <property type="entry name" value="OKR_DC_1_C"/>
    <property type="match status" value="1"/>
</dbReference>
<dbReference type="InterPro" id="IPR015421">
    <property type="entry name" value="PyrdxlP-dep_Trfase_major"/>
</dbReference>
<evidence type="ECO:0000313" key="8">
    <source>
        <dbReference type="Proteomes" id="UP000823928"/>
    </source>
</evidence>
<dbReference type="GO" id="GO:0016831">
    <property type="term" value="F:carboxy-lyase activity"/>
    <property type="evidence" value="ECO:0007669"/>
    <property type="project" value="UniProtKB-KW"/>
</dbReference>
<reference evidence="7" key="2">
    <citation type="journal article" date="2021" name="PeerJ">
        <title>Extensive microbial diversity within the chicken gut microbiome revealed by metagenomics and culture.</title>
        <authorList>
            <person name="Gilroy R."/>
            <person name="Ravi A."/>
            <person name="Getino M."/>
            <person name="Pursley I."/>
            <person name="Horton D.L."/>
            <person name="Alikhan N.F."/>
            <person name="Baker D."/>
            <person name="Gharbi K."/>
            <person name="Hall N."/>
            <person name="Watson M."/>
            <person name="Adriaenssens E.M."/>
            <person name="Foster-Nyarko E."/>
            <person name="Jarju S."/>
            <person name="Secka A."/>
            <person name="Antonio M."/>
            <person name="Oren A."/>
            <person name="Chaudhuri R.R."/>
            <person name="La Ragione R."/>
            <person name="Hildebrand F."/>
            <person name="Pallen M.J."/>
        </authorList>
    </citation>
    <scope>NUCLEOTIDE SEQUENCE</scope>
    <source>
        <strain evidence="7">6276</strain>
    </source>
</reference>
<keyword evidence="4" id="KW-0663">Pyridoxal phosphate</keyword>
<dbReference type="Gene3D" id="3.40.640.10">
    <property type="entry name" value="Type I PLP-dependent aspartate aminotransferase-like (Major domain)"/>
    <property type="match status" value="1"/>
</dbReference>
<sequence>MTNVTRNAKSTKVQAPIVEALKKAYENPTYQFHIPGHTKGNGSLPEFRKLVGRKALCVDTTDEFDNLGTLHPATGPIKEAQELAAKAFGAKKTFFLLNGSTAGNLALAMGLTKKGQKIITNRNCHRSVLTGMIISGAEPLWLIPNRFEEWGIWGNVSPESVEEMLKSHDDAAMVWITNPTYEGVVSDIKSISAVCRRYGVPLIVDEAHACLWNFSKHLPTPALQLGADAVVHSLHKTGGSMSQSSMLHIAENSMIDVDAVEKALKLLHTTSPSLMLLASLDAARANLDSVRGRKQLERAISNAKYLRREIEQMEHIHDLKPDFGYLTDVTKVFIRADGLSGKRLESILEIDFNIEVESASDAGLLLLSNIGNTKADMEYLVKCLKQIDKTQYSDICYLEKKKHMPMLTPVIKKSLREAYYSPKETIPKDLAVGRISAEVIAECPPGIAILLPGELITEAHLPYLTDYDFIEVLK</sequence>
<feature type="domain" description="Orn/Lys/Arg decarboxylases family 1 pyridoxal-P attachment site" evidence="6">
    <location>
        <begin position="231"/>
        <end position="245"/>
    </location>
</feature>
<reference evidence="7" key="1">
    <citation type="submission" date="2020-10" db="EMBL/GenBank/DDBJ databases">
        <authorList>
            <person name="Gilroy R."/>
        </authorList>
    </citation>
    <scope>NUCLEOTIDE SEQUENCE</scope>
    <source>
        <strain evidence="7">6276</strain>
    </source>
</reference>
<dbReference type="GO" id="GO:0008483">
    <property type="term" value="F:transaminase activity"/>
    <property type="evidence" value="ECO:0007669"/>
    <property type="project" value="UniProtKB-KW"/>
</dbReference>
<name>A0A9D1JM61_9BACT</name>
<evidence type="ECO:0000256" key="4">
    <source>
        <dbReference type="ARBA" id="ARBA00022898"/>
    </source>
</evidence>
<keyword evidence="5" id="KW-0456">Lyase</keyword>
<evidence type="ECO:0000256" key="2">
    <source>
        <dbReference type="ARBA" id="ARBA00010671"/>
    </source>
</evidence>
<dbReference type="InterPro" id="IPR052357">
    <property type="entry name" value="Orn_Lys_Arg_decarboxylase-I"/>
</dbReference>